<sequence length="189" mass="20649">MHGLFSFSNFDFFFVEMTPEERKCLAKEIKSLKRKDSSVRKILKKARTDKLISIVLIQVAPIPEADVAASTLTLPQEDAHPVPPEQCEVVEKKKKTKDAVRKKIRRMAENSSVGALLIFPFEDSRSLPNRVLQGPSGGSSGDRKGLGQGRPFEGGLGGTNYGGQSPLRGIEERRGGFCGAKDGLDSFGE</sequence>
<reference evidence="2" key="2">
    <citation type="submission" date="2019-07" db="EMBL/GenBank/DDBJ databases">
        <authorList>
            <person name="Yang Y."/>
            <person name="Bocs S."/>
            <person name="Baudouin L."/>
        </authorList>
    </citation>
    <scope>NUCLEOTIDE SEQUENCE</scope>
    <source>
        <tissue evidence="2">Spear leaf of Hainan Tall coconut</tissue>
    </source>
</reference>
<evidence type="ECO:0000313" key="2">
    <source>
        <dbReference type="EMBL" id="KAG1362645.1"/>
    </source>
</evidence>
<proteinExistence type="predicted"/>
<dbReference type="AlphaFoldDB" id="A0A8K0IMG5"/>
<organism evidence="2 3">
    <name type="scientific">Cocos nucifera</name>
    <name type="common">Coconut palm</name>
    <dbReference type="NCBI Taxonomy" id="13894"/>
    <lineage>
        <taxon>Eukaryota</taxon>
        <taxon>Viridiplantae</taxon>
        <taxon>Streptophyta</taxon>
        <taxon>Embryophyta</taxon>
        <taxon>Tracheophyta</taxon>
        <taxon>Spermatophyta</taxon>
        <taxon>Magnoliopsida</taxon>
        <taxon>Liliopsida</taxon>
        <taxon>Arecaceae</taxon>
        <taxon>Arecoideae</taxon>
        <taxon>Cocoseae</taxon>
        <taxon>Attaleinae</taxon>
        <taxon>Cocos</taxon>
    </lineage>
</organism>
<feature type="compositionally biased region" description="Gly residues" evidence="1">
    <location>
        <begin position="135"/>
        <end position="161"/>
    </location>
</feature>
<keyword evidence="3" id="KW-1185">Reference proteome</keyword>
<dbReference type="EMBL" id="CM017881">
    <property type="protein sequence ID" value="KAG1362645.1"/>
    <property type="molecule type" value="Genomic_DNA"/>
</dbReference>
<reference evidence="2" key="1">
    <citation type="journal article" date="2017" name="Gigascience">
        <title>The genome draft of coconut (Cocos nucifera).</title>
        <authorList>
            <person name="Xiao Y."/>
            <person name="Xu P."/>
            <person name="Fan H."/>
            <person name="Baudouin L."/>
            <person name="Xia W."/>
            <person name="Bocs S."/>
            <person name="Xu J."/>
            <person name="Li Q."/>
            <person name="Guo A."/>
            <person name="Zhou L."/>
            <person name="Li J."/>
            <person name="Wu Y."/>
            <person name="Ma Z."/>
            <person name="Armero A."/>
            <person name="Issali A.E."/>
            <person name="Liu N."/>
            <person name="Peng M."/>
            <person name="Yang Y."/>
        </authorList>
    </citation>
    <scope>NUCLEOTIDE SEQUENCE</scope>
    <source>
        <tissue evidence="2">Spear leaf of Hainan Tall coconut</tissue>
    </source>
</reference>
<accession>A0A8K0IMG5</accession>
<gene>
    <name evidence="2" type="ORF">COCNU_10G008640</name>
</gene>
<evidence type="ECO:0000313" key="3">
    <source>
        <dbReference type="Proteomes" id="UP000797356"/>
    </source>
</evidence>
<protein>
    <submittedName>
        <fullName evidence="2">Uncharacterized protein</fullName>
    </submittedName>
</protein>
<feature type="region of interest" description="Disordered" evidence="1">
    <location>
        <begin position="128"/>
        <end position="189"/>
    </location>
</feature>
<name>A0A8K0IMG5_COCNU</name>
<dbReference type="Proteomes" id="UP000797356">
    <property type="component" value="Chromosome 10"/>
</dbReference>
<comment type="caution">
    <text evidence="2">The sequence shown here is derived from an EMBL/GenBank/DDBJ whole genome shotgun (WGS) entry which is preliminary data.</text>
</comment>
<evidence type="ECO:0000256" key="1">
    <source>
        <dbReference type="SAM" id="MobiDB-lite"/>
    </source>
</evidence>